<dbReference type="Gene3D" id="3.90.190.10">
    <property type="entry name" value="Protein tyrosine phosphatase superfamily"/>
    <property type="match status" value="1"/>
</dbReference>
<reference evidence="3 4" key="1">
    <citation type="submission" date="2019-03" db="EMBL/GenBank/DDBJ databases">
        <title>Genomic Encyclopedia of Archaeal and Bacterial Type Strains, Phase II (KMG-II): from individual species to whole genera.</title>
        <authorList>
            <person name="Goeker M."/>
        </authorList>
    </citation>
    <scope>NUCLEOTIDE SEQUENCE [LARGE SCALE GENOMIC DNA]</scope>
    <source>
        <strain evidence="3 4">DSM 28353</strain>
    </source>
</reference>
<comment type="caution">
    <text evidence="3">The sequence shown here is derived from an EMBL/GenBank/DDBJ whole genome shotgun (WGS) entry which is preliminary data.</text>
</comment>
<evidence type="ECO:0000313" key="3">
    <source>
        <dbReference type="EMBL" id="TDQ73883.1"/>
    </source>
</evidence>
<gene>
    <name evidence="3" type="ORF">CLV99_4321</name>
</gene>
<evidence type="ECO:0000259" key="2">
    <source>
        <dbReference type="PROSITE" id="PS50056"/>
    </source>
</evidence>
<dbReference type="Pfam" id="PF13350">
    <property type="entry name" value="Y_phosphatase3"/>
    <property type="match status" value="1"/>
</dbReference>
<dbReference type="PROSITE" id="PS51257">
    <property type="entry name" value="PROKAR_LIPOPROTEIN"/>
    <property type="match status" value="1"/>
</dbReference>
<dbReference type="GO" id="GO:0004721">
    <property type="term" value="F:phosphoprotein phosphatase activity"/>
    <property type="evidence" value="ECO:0007669"/>
    <property type="project" value="InterPro"/>
</dbReference>
<keyword evidence="4" id="KW-1185">Reference proteome</keyword>
<dbReference type="PANTHER" id="PTHR31126:SF1">
    <property type="entry name" value="TYROSINE SPECIFIC PROTEIN PHOSPHATASES DOMAIN-CONTAINING PROTEIN"/>
    <property type="match status" value="1"/>
</dbReference>
<protein>
    <submittedName>
        <fullName evidence="3">Protein tyrosine/serine phosphatase</fullName>
    </submittedName>
</protein>
<dbReference type="PROSITE" id="PS50056">
    <property type="entry name" value="TYR_PHOSPHATASE_2"/>
    <property type="match status" value="1"/>
</dbReference>
<dbReference type="OrthoDB" id="1188001at2"/>
<name>A0A4V3DCZ1_9SPHI</name>
<dbReference type="SUPFAM" id="SSF52799">
    <property type="entry name" value="(Phosphotyrosine protein) phosphatases II"/>
    <property type="match status" value="1"/>
</dbReference>
<dbReference type="RefSeq" id="WP_133586454.1">
    <property type="nucleotide sequence ID" value="NZ_SNYV01000018.1"/>
</dbReference>
<dbReference type="InterPro" id="IPR029021">
    <property type="entry name" value="Prot-tyrosine_phosphatase-like"/>
</dbReference>
<accession>A0A4V3DCZ1</accession>
<dbReference type="InterPro" id="IPR016130">
    <property type="entry name" value="Tyr_Pase_AS"/>
</dbReference>
<comment type="similarity">
    <text evidence="1">Belongs to the protein-tyrosine phosphatase family.</text>
</comment>
<proteinExistence type="inferred from homology"/>
<dbReference type="InterPro" id="IPR000387">
    <property type="entry name" value="Tyr_Pase_dom"/>
</dbReference>
<dbReference type="PROSITE" id="PS00383">
    <property type="entry name" value="TYR_PHOSPHATASE_1"/>
    <property type="match status" value="1"/>
</dbReference>
<feature type="domain" description="Tyrosine specific protein phosphatases" evidence="2">
    <location>
        <begin position="230"/>
        <end position="292"/>
    </location>
</feature>
<evidence type="ECO:0000313" key="4">
    <source>
        <dbReference type="Proteomes" id="UP000295292"/>
    </source>
</evidence>
<dbReference type="AlphaFoldDB" id="A0A4V3DCZ1"/>
<organism evidence="3 4">
    <name type="scientific">Sphingobacterium yanglingense</name>
    <dbReference type="NCBI Taxonomy" id="1437280"/>
    <lineage>
        <taxon>Bacteria</taxon>
        <taxon>Pseudomonadati</taxon>
        <taxon>Bacteroidota</taxon>
        <taxon>Sphingobacteriia</taxon>
        <taxon>Sphingobacteriales</taxon>
        <taxon>Sphingobacteriaceae</taxon>
        <taxon>Sphingobacterium</taxon>
    </lineage>
</organism>
<dbReference type="PANTHER" id="PTHR31126">
    <property type="entry name" value="TYROSINE-PROTEIN PHOSPHATASE"/>
    <property type="match status" value="1"/>
</dbReference>
<dbReference type="Proteomes" id="UP000295292">
    <property type="component" value="Unassembled WGS sequence"/>
</dbReference>
<dbReference type="InterPro" id="IPR026893">
    <property type="entry name" value="Tyr/Ser_Pase_IphP-type"/>
</dbReference>
<evidence type="ECO:0000256" key="1">
    <source>
        <dbReference type="ARBA" id="ARBA00009580"/>
    </source>
</evidence>
<dbReference type="EMBL" id="SNYV01000018">
    <property type="protein sequence ID" value="TDQ73883.1"/>
    <property type="molecule type" value="Genomic_DNA"/>
</dbReference>
<sequence>MKKLICILSILAGLLACNQQQVGYSGEDLTEKVTIMRNKDLNEPKLMLDVVGKWKLYEGKSVGSIDISKPILQGEGKGELVLPESSLYRSYFQLVTSNGSTILAERLLPMKGGYNFRDLGGIKTSDGKYIKWGEVFRTGDWAHLTADDLRYLHSLGLVSIVDFRTEEERIQEPSKVIDSAKVYNFTIAPGNLSISSLSELISLQKEQLDTIMMDLNRELLSDQMSIKQYQEFFALLQNQASLPLAFHCSAGKDRTGMAAALFLFALGVDEESVLNDYMQSRVFLADKYKKYVDQYPNLEPLLTVKPEYLQSGISYMKKEYGTVESYLEDVLGVDLVRMREMYLY</sequence>